<organism evidence="3 4">
    <name type="scientific">Arachnia propionica</name>
    <dbReference type="NCBI Taxonomy" id="1750"/>
    <lineage>
        <taxon>Bacteria</taxon>
        <taxon>Bacillati</taxon>
        <taxon>Actinomycetota</taxon>
        <taxon>Actinomycetes</taxon>
        <taxon>Propionibacteriales</taxon>
        <taxon>Propionibacteriaceae</taxon>
        <taxon>Arachnia</taxon>
    </lineage>
</organism>
<feature type="region of interest" description="Disordered" evidence="1">
    <location>
        <begin position="1"/>
        <end position="50"/>
    </location>
</feature>
<feature type="transmembrane region" description="Helical" evidence="2">
    <location>
        <begin position="146"/>
        <end position="167"/>
    </location>
</feature>
<feature type="compositionally biased region" description="Basic and acidic residues" evidence="1">
    <location>
        <begin position="1"/>
        <end position="11"/>
    </location>
</feature>
<feature type="transmembrane region" description="Helical" evidence="2">
    <location>
        <begin position="79"/>
        <end position="102"/>
    </location>
</feature>
<dbReference type="OrthoDB" id="9951954at2"/>
<feature type="transmembrane region" description="Helical" evidence="2">
    <location>
        <begin position="173"/>
        <end position="193"/>
    </location>
</feature>
<name>A0A3P1WQ62_9ACTN</name>
<dbReference type="RefSeq" id="WP_125229182.1">
    <property type="nucleotide sequence ID" value="NZ_RQYT01000057.1"/>
</dbReference>
<proteinExistence type="predicted"/>
<evidence type="ECO:0000313" key="3">
    <source>
        <dbReference type="EMBL" id="RRD48076.1"/>
    </source>
</evidence>
<evidence type="ECO:0000256" key="2">
    <source>
        <dbReference type="SAM" id="Phobius"/>
    </source>
</evidence>
<comment type="caution">
    <text evidence="3">The sequence shown here is derived from an EMBL/GenBank/DDBJ whole genome shotgun (WGS) entry which is preliminary data.</text>
</comment>
<feature type="transmembrane region" description="Helical" evidence="2">
    <location>
        <begin position="114"/>
        <end position="134"/>
    </location>
</feature>
<keyword evidence="2" id="KW-1133">Transmembrane helix</keyword>
<keyword evidence="2" id="KW-0812">Transmembrane</keyword>
<sequence>MTFPPERDSGRPDFQPATPPQAPATPPQTSPNLPFVGAEPVPSGASQSSWPPPGMYPMAFPVQVATGPQRPSSATAASVLGIVGGSLGLLFGIMMMLGGSAILTSSAGDIDTPVGATLVVFGLVIMAAAVMLLVAGITHLKGRGHVVLTVGAALQLLLALLTGAGALSSKGSASPLLLMALVGVALAISTLILTHTSSARAWRQWQKRQGTQPPHAGLR</sequence>
<evidence type="ECO:0000313" key="4">
    <source>
        <dbReference type="Proteomes" id="UP000280935"/>
    </source>
</evidence>
<dbReference type="AlphaFoldDB" id="A0A3P1WQ62"/>
<dbReference type="Proteomes" id="UP000280935">
    <property type="component" value="Unassembled WGS sequence"/>
</dbReference>
<feature type="compositionally biased region" description="Pro residues" evidence="1">
    <location>
        <begin position="17"/>
        <end position="29"/>
    </location>
</feature>
<gene>
    <name evidence="3" type="ORF">EII35_14520</name>
</gene>
<dbReference type="EMBL" id="RQYT01000057">
    <property type="protein sequence ID" value="RRD48076.1"/>
    <property type="molecule type" value="Genomic_DNA"/>
</dbReference>
<accession>A0A3P1WQ62</accession>
<keyword evidence="2" id="KW-0472">Membrane</keyword>
<protein>
    <submittedName>
        <fullName evidence="3">Uncharacterized protein</fullName>
    </submittedName>
</protein>
<reference evidence="3 4" key="1">
    <citation type="submission" date="2018-11" db="EMBL/GenBank/DDBJ databases">
        <title>Genomes From Bacteria Associated with the Canine Oral Cavity: a Test Case for Automated Genome-Based Taxonomic Assignment.</title>
        <authorList>
            <person name="Coil D.A."/>
            <person name="Jospin G."/>
            <person name="Darling A.E."/>
            <person name="Wallis C."/>
            <person name="Davis I.J."/>
            <person name="Harris S."/>
            <person name="Eisen J.A."/>
            <person name="Holcombe L.J."/>
            <person name="O'Flynn C."/>
        </authorList>
    </citation>
    <scope>NUCLEOTIDE SEQUENCE [LARGE SCALE GENOMIC DNA]</scope>
    <source>
        <strain evidence="3 4">OH2822_COT-296</strain>
    </source>
</reference>
<evidence type="ECO:0000256" key="1">
    <source>
        <dbReference type="SAM" id="MobiDB-lite"/>
    </source>
</evidence>